<feature type="compositionally biased region" description="Polar residues" evidence="1">
    <location>
        <begin position="651"/>
        <end position="665"/>
    </location>
</feature>
<feature type="compositionally biased region" description="Low complexity" evidence="1">
    <location>
        <begin position="630"/>
        <end position="642"/>
    </location>
</feature>
<keyword evidence="4" id="KW-1185">Reference proteome</keyword>
<evidence type="ECO:0000256" key="2">
    <source>
        <dbReference type="SAM" id="Phobius"/>
    </source>
</evidence>
<comment type="caution">
    <text evidence="3">The sequence shown here is derived from an EMBL/GenBank/DDBJ whole genome shotgun (WGS) entry which is preliminary data.</text>
</comment>
<feature type="region of interest" description="Disordered" evidence="1">
    <location>
        <begin position="612"/>
        <end position="665"/>
    </location>
</feature>
<proteinExistence type="predicted"/>
<reference evidence="3" key="1">
    <citation type="journal article" date="2023" name="Mol. Phylogenet. Evol.">
        <title>Genome-scale phylogeny and comparative genomics of the fungal order Sordariales.</title>
        <authorList>
            <person name="Hensen N."/>
            <person name="Bonometti L."/>
            <person name="Westerberg I."/>
            <person name="Brannstrom I.O."/>
            <person name="Guillou S."/>
            <person name="Cros-Aarteil S."/>
            <person name="Calhoun S."/>
            <person name="Haridas S."/>
            <person name="Kuo A."/>
            <person name="Mondo S."/>
            <person name="Pangilinan J."/>
            <person name="Riley R."/>
            <person name="LaButti K."/>
            <person name="Andreopoulos B."/>
            <person name="Lipzen A."/>
            <person name="Chen C."/>
            <person name="Yan M."/>
            <person name="Daum C."/>
            <person name="Ng V."/>
            <person name="Clum A."/>
            <person name="Steindorff A."/>
            <person name="Ohm R.A."/>
            <person name="Martin F."/>
            <person name="Silar P."/>
            <person name="Natvig D.O."/>
            <person name="Lalanne C."/>
            <person name="Gautier V."/>
            <person name="Ament-Velasquez S.L."/>
            <person name="Kruys A."/>
            <person name="Hutchinson M.I."/>
            <person name="Powell A.J."/>
            <person name="Barry K."/>
            <person name="Miller A.N."/>
            <person name="Grigoriev I.V."/>
            <person name="Debuchy R."/>
            <person name="Gladieux P."/>
            <person name="Hiltunen Thoren M."/>
            <person name="Johannesson H."/>
        </authorList>
    </citation>
    <scope>NUCLEOTIDE SEQUENCE</scope>
    <source>
        <strain evidence="3">PSN243</strain>
    </source>
</reference>
<gene>
    <name evidence="3" type="ORF">QBC34DRAFT_499893</name>
</gene>
<dbReference type="EMBL" id="MU866031">
    <property type="protein sequence ID" value="KAK4442128.1"/>
    <property type="molecule type" value="Genomic_DNA"/>
</dbReference>
<protein>
    <submittedName>
        <fullName evidence="3">Uncharacterized protein</fullName>
    </submittedName>
</protein>
<evidence type="ECO:0000313" key="3">
    <source>
        <dbReference type="EMBL" id="KAK4442128.1"/>
    </source>
</evidence>
<organism evidence="3 4">
    <name type="scientific">Podospora aff. communis PSN243</name>
    <dbReference type="NCBI Taxonomy" id="3040156"/>
    <lineage>
        <taxon>Eukaryota</taxon>
        <taxon>Fungi</taxon>
        <taxon>Dikarya</taxon>
        <taxon>Ascomycota</taxon>
        <taxon>Pezizomycotina</taxon>
        <taxon>Sordariomycetes</taxon>
        <taxon>Sordariomycetidae</taxon>
        <taxon>Sordariales</taxon>
        <taxon>Podosporaceae</taxon>
        <taxon>Podospora</taxon>
    </lineage>
</organism>
<keyword evidence="2" id="KW-1133">Transmembrane helix</keyword>
<evidence type="ECO:0000313" key="4">
    <source>
        <dbReference type="Proteomes" id="UP001321760"/>
    </source>
</evidence>
<name>A0AAV9FXT4_9PEZI</name>
<accession>A0AAV9FXT4</accession>
<reference evidence="3" key="2">
    <citation type="submission" date="2023-05" db="EMBL/GenBank/DDBJ databases">
        <authorList>
            <consortium name="Lawrence Berkeley National Laboratory"/>
            <person name="Steindorff A."/>
            <person name="Hensen N."/>
            <person name="Bonometti L."/>
            <person name="Westerberg I."/>
            <person name="Brannstrom I.O."/>
            <person name="Guillou S."/>
            <person name="Cros-Aarteil S."/>
            <person name="Calhoun S."/>
            <person name="Haridas S."/>
            <person name="Kuo A."/>
            <person name="Mondo S."/>
            <person name="Pangilinan J."/>
            <person name="Riley R."/>
            <person name="Labutti K."/>
            <person name="Andreopoulos B."/>
            <person name="Lipzen A."/>
            <person name="Chen C."/>
            <person name="Yanf M."/>
            <person name="Daum C."/>
            <person name="Ng V."/>
            <person name="Clum A."/>
            <person name="Ohm R."/>
            <person name="Martin F."/>
            <person name="Silar P."/>
            <person name="Natvig D."/>
            <person name="Lalanne C."/>
            <person name="Gautier V."/>
            <person name="Ament-Velasquez S.L."/>
            <person name="Kruys A."/>
            <person name="Hutchinson M.I."/>
            <person name="Powell A.J."/>
            <person name="Barry K."/>
            <person name="Miller A.N."/>
            <person name="Grigoriev I.V."/>
            <person name="Debuchy R."/>
            <person name="Gladieux P."/>
            <person name="Thoren M.H."/>
            <person name="Johannesson H."/>
        </authorList>
    </citation>
    <scope>NUCLEOTIDE SEQUENCE</scope>
    <source>
        <strain evidence="3">PSN243</strain>
    </source>
</reference>
<dbReference type="Proteomes" id="UP001321760">
    <property type="component" value="Unassembled WGS sequence"/>
</dbReference>
<feature type="compositionally biased region" description="Basic residues" evidence="1">
    <location>
        <begin position="335"/>
        <end position="344"/>
    </location>
</feature>
<evidence type="ECO:0000256" key="1">
    <source>
        <dbReference type="SAM" id="MobiDB-lite"/>
    </source>
</evidence>
<feature type="transmembrane region" description="Helical" evidence="2">
    <location>
        <begin position="543"/>
        <end position="563"/>
    </location>
</feature>
<feature type="region of interest" description="Disordered" evidence="1">
    <location>
        <begin position="335"/>
        <end position="358"/>
    </location>
</feature>
<feature type="transmembrane region" description="Helical" evidence="2">
    <location>
        <begin position="512"/>
        <end position="531"/>
    </location>
</feature>
<keyword evidence="2" id="KW-0472">Membrane</keyword>
<dbReference type="AlphaFoldDB" id="A0AAV9FXT4"/>
<sequence>MPSAYLTTVAPTVNHFVDERAARRPIHDTEHDIDISESGHNNIIMSTSSAAKYTCANDSDVWPSFFAHPRVFHRETENRPYLDYVDNVHSANYQSDSEDKSSEDASDTGSEINSDGDMLEEEDQGLGDGSDFADGRSIEWLSPVRRFNRAATVRAECTFWAGSDPLKRFPTFGDALGDDDVHTMEDRRYIYVPDLDAPEMETLASTATLSQRDAVLSLLHHHVNLRPFVGVHIPSNGFRPFNLHMHLPYFALRKHQRLHRDQRIRPNGSPLRGSWTVKCMDKTPLGNERGTSAGFQLCLYEAQASVTIVGVEERIWAAIGTRDTFFEPNDSTHSVKYHHERRRTSKDTQDPISGRVYPRRGARNMGLSSFADPRKYFLTVLEEHLGEILIREYENIAKEMQEAVGEDGVLGSTRRQLQNIHRRNDAVLEHLPKIVDRLSTTLNVLEGFKDKGMKFFTEKSQRRYLNIDLCHEDLIHIKEKIQRLEATARAKNQAIKAKFELDGHRATVRVQVLAVVATAFMPLSYVIQIFGAEKFPFTFNATLFVFLLLLVIFLHAVAYWLILNWSDTVKPVAVAYGNRVGPLFNLFAIMARIQEAVNAAVHVLARRPEPSELAGSQPEELPGQQPIQLPAPSTSPSTATPSRRFPWPKPSQRNEPGQYQLNDIV</sequence>
<keyword evidence="2" id="KW-0812">Transmembrane</keyword>
<feature type="region of interest" description="Disordered" evidence="1">
    <location>
        <begin position="92"/>
        <end position="132"/>
    </location>
</feature>